<evidence type="ECO:0000313" key="1">
    <source>
        <dbReference type="EMBL" id="CAB4215476.1"/>
    </source>
</evidence>
<name>A0A6J5SLP3_9CAUD</name>
<accession>A0A6J5SLP3</accession>
<dbReference type="EMBL" id="LR797423">
    <property type="protein sequence ID" value="CAB4215476.1"/>
    <property type="molecule type" value="Genomic_DNA"/>
</dbReference>
<organism evidence="1">
    <name type="scientific">uncultured Caudovirales phage</name>
    <dbReference type="NCBI Taxonomy" id="2100421"/>
    <lineage>
        <taxon>Viruses</taxon>
        <taxon>Duplodnaviria</taxon>
        <taxon>Heunggongvirae</taxon>
        <taxon>Uroviricota</taxon>
        <taxon>Caudoviricetes</taxon>
        <taxon>Peduoviridae</taxon>
        <taxon>Maltschvirus</taxon>
        <taxon>Maltschvirus maltsch</taxon>
    </lineage>
</organism>
<protein>
    <submittedName>
        <fullName evidence="1">Uncharacterized protein</fullName>
    </submittedName>
</protein>
<reference evidence="1" key="1">
    <citation type="submission" date="2020-05" db="EMBL/GenBank/DDBJ databases">
        <authorList>
            <person name="Chiriac C."/>
            <person name="Salcher M."/>
            <person name="Ghai R."/>
            <person name="Kavagutti S V."/>
        </authorList>
    </citation>
    <scope>NUCLEOTIDE SEQUENCE</scope>
</reference>
<gene>
    <name evidence="1" type="ORF">UFOVP1475_20</name>
</gene>
<sequence>MVQEIELSIPTSWEDITLKKYLSFRDDMKNYEDDEVAVTATMLYHLCGLDPTYLNSLAVADYALIRNELSKFINNTDLGLQRFITIDGVEYGFEPNLSKMSYGAYVDITQYKEITIDENWPKIMNILYRPVVKKQGDNYSIKAYTGDNKYDKWLDVGMDKHFGCLFFFVYLSTDLLKNTLNSLMGKDMTPDINSILALSGKAIQQFTNLQKEISQSTIS</sequence>
<proteinExistence type="predicted"/>